<accession>A0A4Y8CZ14</accession>
<sequence length="561" mass="60143">MLRRAQNDIPSGLDPIKNMCQRWYHSSILKNEILYIYGGYETFVESNNHGGITGSITMGTNNYMIGVEMNESWNWTKASASLPLVSEQVFLSDSESSNAFSSVVLKGALFSGTSGGNEIYLYAQNQWTSIDVDSTIPEKPSFGASADIPDQGLGFYFNGEINNGSSTETTSIPAGRSVPLEGMVMLNMTDNTTRNISTAAIDTNSRTGGLLQYIPGIGVNGKGILIQFGGMYSQAGELSDELGGTLAPMDQINIFDINSAYNGGNGSWYTQQASGNIPPRRIDSCTVVATAPDNSSYNIYLYGGQDGGSVFYDDVFVLSLPSFTWIQVYESVPGSPRFGHTCHLVGNRQMLTVGGAQTKYSSYCDWESSGVAIYDMYALSWTSTFYHDANRYIVPGNITDVIGGNSSGFAQLTRPSQDFANANVASLFNNALLTTNTNTSSTNNTTSSTTTNLSATASAESNNVSHGASTGVIAGATIGVVVAVLIISSLVWVWRRSSAAGRIKNQEGSRTESRQSLIVEDGKALNRLRANVMSMAYDPSNPCHVPGVEAPKEQVHGKLES</sequence>
<keyword evidence="2" id="KW-0677">Repeat</keyword>
<dbReference type="OrthoDB" id="10251809at2759"/>
<evidence type="ECO:0000313" key="5">
    <source>
        <dbReference type="Proteomes" id="UP000297299"/>
    </source>
</evidence>
<evidence type="ECO:0000256" key="3">
    <source>
        <dbReference type="SAM" id="Phobius"/>
    </source>
</evidence>
<dbReference type="STRING" id="38488.A0A4Y8CZ14"/>
<protein>
    <recommendedName>
        <fullName evidence="6">Cell wall anchored protein</fullName>
    </recommendedName>
</protein>
<keyword evidence="3" id="KW-0472">Membrane</keyword>
<dbReference type="PANTHER" id="PTHR46228">
    <property type="entry name" value="KELCH DOMAIN-CONTAINING PROTEIN"/>
    <property type="match status" value="1"/>
</dbReference>
<keyword evidence="3" id="KW-1133">Transmembrane helix</keyword>
<dbReference type="Proteomes" id="UP000297299">
    <property type="component" value="Unassembled WGS sequence"/>
</dbReference>
<keyword evidence="5" id="KW-1185">Reference proteome</keyword>
<dbReference type="EMBL" id="PHWZ01000210">
    <property type="protein sequence ID" value="TEY57651.1"/>
    <property type="molecule type" value="Genomic_DNA"/>
</dbReference>
<evidence type="ECO:0000256" key="2">
    <source>
        <dbReference type="ARBA" id="ARBA00022737"/>
    </source>
</evidence>
<organism evidence="4 5">
    <name type="scientific">Botryotinia calthae</name>
    <dbReference type="NCBI Taxonomy" id="38488"/>
    <lineage>
        <taxon>Eukaryota</taxon>
        <taxon>Fungi</taxon>
        <taxon>Dikarya</taxon>
        <taxon>Ascomycota</taxon>
        <taxon>Pezizomycotina</taxon>
        <taxon>Leotiomycetes</taxon>
        <taxon>Helotiales</taxon>
        <taxon>Sclerotiniaceae</taxon>
        <taxon>Botryotinia</taxon>
    </lineage>
</organism>
<dbReference type="InterPro" id="IPR015915">
    <property type="entry name" value="Kelch-typ_b-propeller"/>
</dbReference>
<keyword evidence="1" id="KW-0880">Kelch repeat</keyword>
<evidence type="ECO:0000313" key="4">
    <source>
        <dbReference type="EMBL" id="TEY57651.1"/>
    </source>
</evidence>
<comment type="caution">
    <text evidence="4">The sequence shown here is derived from an EMBL/GenBank/DDBJ whole genome shotgun (WGS) entry which is preliminary data.</text>
</comment>
<evidence type="ECO:0008006" key="6">
    <source>
        <dbReference type="Google" id="ProtNLM"/>
    </source>
</evidence>
<dbReference type="SUPFAM" id="SSF50965">
    <property type="entry name" value="Galactose oxidase, central domain"/>
    <property type="match status" value="1"/>
</dbReference>
<evidence type="ECO:0000256" key="1">
    <source>
        <dbReference type="ARBA" id="ARBA00022441"/>
    </source>
</evidence>
<keyword evidence="3" id="KW-0812">Transmembrane</keyword>
<dbReference type="InterPro" id="IPR011043">
    <property type="entry name" value="Gal_Oxase/kelch_b-propeller"/>
</dbReference>
<proteinExistence type="predicted"/>
<dbReference type="PANTHER" id="PTHR46228:SF2">
    <property type="entry name" value="KELCH REPEAT PROTEIN (AFU_ORTHOLOGUE AFUA_4G14350)"/>
    <property type="match status" value="1"/>
</dbReference>
<dbReference type="Gene3D" id="2.120.10.80">
    <property type="entry name" value="Kelch-type beta propeller"/>
    <property type="match status" value="1"/>
</dbReference>
<reference evidence="4 5" key="1">
    <citation type="submission" date="2017-11" db="EMBL/GenBank/DDBJ databases">
        <title>Comparative genomics of Botrytis spp.</title>
        <authorList>
            <person name="Valero-Jimenez C.A."/>
            <person name="Tapia P."/>
            <person name="Veloso J."/>
            <person name="Silva-Moreno E."/>
            <person name="Staats M."/>
            <person name="Valdes J.H."/>
            <person name="Van Kan J.A.L."/>
        </authorList>
    </citation>
    <scope>NUCLEOTIDE SEQUENCE [LARGE SCALE GENOMIC DNA]</scope>
    <source>
        <strain evidence="4 5">MUCL2830</strain>
    </source>
</reference>
<gene>
    <name evidence="4" type="ORF">BOTCAL_0210g00120</name>
</gene>
<dbReference type="AlphaFoldDB" id="A0A4Y8CZ14"/>
<name>A0A4Y8CZ14_9HELO</name>
<feature type="transmembrane region" description="Helical" evidence="3">
    <location>
        <begin position="472"/>
        <end position="494"/>
    </location>
</feature>
<dbReference type="Pfam" id="PF24681">
    <property type="entry name" value="Kelch_KLHDC2_KLHL20_DRC7"/>
    <property type="match status" value="1"/>
</dbReference>